<dbReference type="GO" id="GO:0001228">
    <property type="term" value="F:DNA-binding transcription activator activity, RNA polymerase II-specific"/>
    <property type="evidence" value="ECO:0007669"/>
    <property type="project" value="TreeGrafter"/>
</dbReference>
<dbReference type="OrthoDB" id="5419315at2759"/>
<gene>
    <name evidence="1" type="ORF">B0T10DRAFT_481061</name>
</gene>
<dbReference type="InterPro" id="IPR053157">
    <property type="entry name" value="Sterol_Uptake_Regulator"/>
</dbReference>
<dbReference type="PANTHER" id="PTHR47784">
    <property type="entry name" value="STEROL UPTAKE CONTROL PROTEIN 2"/>
    <property type="match status" value="1"/>
</dbReference>
<keyword evidence="2" id="KW-1185">Reference proteome</keyword>
<dbReference type="AlphaFoldDB" id="A0A9P8WAZ8"/>
<proteinExistence type="predicted"/>
<evidence type="ECO:0000313" key="2">
    <source>
        <dbReference type="Proteomes" id="UP000777438"/>
    </source>
</evidence>
<dbReference type="Proteomes" id="UP000777438">
    <property type="component" value="Unassembled WGS sequence"/>
</dbReference>
<organism evidence="1 2">
    <name type="scientific">Thelonectria olida</name>
    <dbReference type="NCBI Taxonomy" id="1576542"/>
    <lineage>
        <taxon>Eukaryota</taxon>
        <taxon>Fungi</taxon>
        <taxon>Dikarya</taxon>
        <taxon>Ascomycota</taxon>
        <taxon>Pezizomycotina</taxon>
        <taxon>Sordariomycetes</taxon>
        <taxon>Hypocreomycetidae</taxon>
        <taxon>Hypocreales</taxon>
        <taxon>Nectriaceae</taxon>
        <taxon>Thelonectria</taxon>
    </lineage>
</organism>
<reference evidence="1 2" key="1">
    <citation type="journal article" date="2021" name="Nat. Commun.">
        <title>Genetic determinants of endophytism in the Arabidopsis root mycobiome.</title>
        <authorList>
            <person name="Mesny F."/>
            <person name="Miyauchi S."/>
            <person name="Thiergart T."/>
            <person name="Pickel B."/>
            <person name="Atanasova L."/>
            <person name="Karlsson M."/>
            <person name="Huettel B."/>
            <person name="Barry K.W."/>
            <person name="Haridas S."/>
            <person name="Chen C."/>
            <person name="Bauer D."/>
            <person name="Andreopoulos W."/>
            <person name="Pangilinan J."/>
            <person name="LaButti K."/>
            <person name="Riley R."/>
            <person name="Lipzen A."/>
            <person name="Clum A."/>
            <person name="Drula E."/>
            <person name="Henrissat B."/>
            <person name="Kohler A."/>
            <person name="Grigoriev I.V."/>
            <person name="Martin F.M."/>
            <person name="Hacquard S."/>
        </authorList>
    </citation>
    <scope>NUCLEOTIDE SEQUENCE [LARGE SCALE GENOMIC DNA]</scope>
    <source>
        <strain evidence="1 2">MPI-CAGE-CH-0241</strain>
    </source>
</reference>
<comment type="caution">
    <text evidence="1">The sequence shown here is derived from an EMBL/GenBank/DDBJ whole genome shotgun (WGS) entry which is preliminary data.</text>
</comment>
<dbReference type="EMBL" id="JAGPYM010000006">
    <property type="protein sequence ID" value="KAH6892878.1"/>
    <property type="molecule type" value="Genomic_DNA"/>
</dbReference>
<evidence type="ECO:0000313" key="1">
    <source>
        <dbReference type="EMBL" id="KAH6892878.1"/>
    </source>
</evidence>
<accession>A0A9P8WAZ8</accession>
<name>A0A9P8WAZ8_9HYPO</name>
<dbReference type="PANTHER" id="PTHR47784:SF5">
    <property type="entry name" value="STEROL UPTAKE CONTROL PROTEIN 2"/>
    <property type="match status" value="1"/>
</dbReference>
<sequence>MKLLWFYTNFTSSSFSVAGPGNPVDDILNVRMVQVAFETPFLMDSIFALSNLHMQNLNQNCDPSCALAYRARFLEGYRRAVEAAAPETYVAIMASSIYLTVLSSQAFREEKSPELYILDWMVVWRGIGLVVDQMGVGNIFDTGMYALFERPAIDLEASTASIPNHLLFMVSSIKPDDPDYPDIATYRDTLKYLGSLYMYLREGFSPVINLRIISWFTFLPGRFINLARQRRPRALVIIAYYAAFLKLLKSIWWLKGVGKRSLDDLCNYLSPEWEHLLLVPQAARDVDDELDLARVIFQDPYWVSPEPSNLHLDPCASITVVDDAGTRLGWTPEERKVVVLSSKPSGAIVWNR</sequence>
<protein>
    <submittedName>
        <fullName evidence="1">Uncharacterized protein</fullName>
    </submittedName>
</protein>